<protein>
    <recommendedName>
        <fullName evidence="2">CHRD domain-containing protein</fullName>
    </recommendedName>
</protein>
<sequence>MKKVNSLFRTIVTTSTLAVVSIVAHAGTLHLKADLKASSEVPAKDSAGTGTLTATLDTDTNEFKYHVEFNGLTGPVVAAHFHGPAVAGANAKPQLPIKTSPIASPIEGHATLTAEQAKDLADGKWYFNLHTSANPGGEIRGQIAKSE</sequence>
<dbReference type="InterPro" id="IPR010895">
    <property type="entry name" value="CHRD"/>
</dbReference>
<dbReference type="RefSeq" id="WP_179486719.1">
    <property type="nucleotide sequence ID" value="NZ_JACCCW010000001.1"/>
</dbReference>
<dbReference type="Proteomes" id="UP000589520">
    <property type="component" value="Unassembled WGS sequence"/>
</dbReference>
<accession>A0A7Y9PEQ4</accession>
<evidence type="ECO:0000259" key="2">
    <source>
        <dbReference type="PROSITE" id="PS50933"/>
    </source>
</evidence>
<feature type="domain" description="CHRD" evidence="2">
    <location>
        <begin position="27"/>
        <end position="147"/>
    </location>
</feature>
<name>A0A7Y9PEQ4_9BACT</name>
<dbReference type="Pfam" id="PF07452">
    <property type="entry name" value="CHRD"/>
    <property type="match status" value="1"/>
</dbReference>
<evidence type="ECO:0000313" key="3">
    <source>
        <dbReference type="EMBL" id="NYF77823.1"/>
    </source>
</evidence>
<comment type="caution">
    <text evidence="3">The sequence shown here is derived from an EMBL/GenBank/DDBJ whole genome shotgun (WGS) entry which is preliminary data.</text>
</comment>
<gene>
    <name evidence="3" type="ORF">HDF17_000110</name>
</gene>
<evidence type="ECO:0000256" key="1">
    <source>
        <dbReference type="SAM" id="SignalP"/>
    </source>
</evidence>
<keyword evidence="4" id="KW-1185">Reference proteome</keyword>
<dbReference type="SMART" id="SM00754">
    <property type="entry name" value="CHRD"/>
    <property type="match status" value="1"/>
</dbReference>
<dbReference type="PROSITE" id="PS50933">
    <property type="entry name" value="CHRD"/>
    <property type="match status" value="1"/>
</dbReference>
<keyword evidence="1" id="KW-0732">Signal</keyword>
<feature type="signal peptide" evidence="1">
    <location>
        <begin position="1"/>
        <end position="26"/>
    </location>
</feature>
<reference evidence="3 4" key="1">
    <citation type="submission" date="2020-07" db="EMBL/GenBank/DDBJ databases">
        <title>Genomic Encyclopedia of Type Strains, Phase IV (KMG-V): Genome sequencing to study the core and pangenomes of soil and plant-associated prokaryotes.</title>
        <authorList>
            <person name="Whitman W."/>
        </authorList>
    </citation>
    <scope>NUCLEOTIDE SEQUENCE [LARGE SCALE GENOMIC DNA]</scope>
    <source>
        <strain evidence="3 4">X4EP2</strain>
    </source>
</reference>
<organism evidence="3 4">
    <name type="scientific">Granulicella arctica</name>
    <dbReference type="NCBI Taxonomy" id="940613"/>
    <lineage>
        <taxon>Bacteria</taxon>
        <taxon>Pseudomonadati</taxon>
        <taxon>Acidobacteriota</taxon>
        <taxon>Terriglobia</taxon>
        <taxon>Terriglobales</taxon>
        <taxon>Acidobacteriaceae</taxon>
        <taxon>Granulicella</taxon>
    </lineage>
</organism>
<dbReference type="AlphaFoldDB" id="A0A7Y9PEQ4"/>
<dbReference type="EMBL" id="JACCCW010000001">
    <property type="protein sequence ID" value="NYF77823.1"/>
    <property type="molecule type" value="Genomic_DNA"/>
</dbReference>
<proteinExistence type="predicted"/>
<feature type="chain" id="PRO_5030980742" description="CHRD domain-containing protein" evidence="1">
    <location>
        <begin position="27"/>
        <end position="147"/>
    </location>
</feature>
<evidence type="ECO:0000313" key="4">
    <source>
        <dbReference type="Proteomes" id="UP000589520"/>
    </source>
</evidence>